<dbReference type="Proteomes" id="UP000243006">
    <property type="component" value="Unassembled WGS sequence"/>
</dbReference>
<evidence type="ECO:0000313" key="3">
    <source>
        <dbReference type="Proteomes" id="UP000243006"/>
    </source>
</evidence>
<sequence>MYEWLRAEILIITVTLWIIISAFCYVFCMFIRKPNVKTILNESTANFNNEKKRVLFIVTDLCDVIKYFGPLFTNFTKADHHEVYILCLQSFFLRRLLNVININITFTSNSPSTFEKYNTVSNMHAQYIGTNNIIVT</sequence>
<keyword evidence="1" id="KW-1133">Transmembrane helix</keyword>
<accession>A0A1Y3ESC0</accession>
<protein>
    <submittedName>
        <fullName evidence="2">Uncharacterized protein</fullName>
    </submittedName>
</protein>
<comment type="caution">
    <text evidence="2">The sequence shown here is derived from an EMBL/GenBank/DDBJ whole genome shotgun (WGS) entry which is preliminary data.</text>
</comment>
<reference evidence="2 3" key="1">
    <citation type="submission" date="2015-04" db="EMBL/GenBank/DDBJ databases">
        <title>Draft genome of the roundworm Trichinella nativa.</title>
        <authorList>
            <person name="Mitreva M."/>
        </authorList>
    </citation>
    <scope>NUCLEOTIDE SEQUENCE [LARGE SCALE GENOMIC DNA]</scope>
    <source>
        <strain evidence="2 3">ISS45</strain>
    </source>
</reference>
<keyword evidence="1" id="KW-0812">Transmembrane</keyword>
<gene>
    <name evidence="2" type="ORF">D917_01277</name>
</gene>
<keyword evidence="1" id="KW-0472">Membrane</keyword>
<dbReference type="AlphaFoldDB" id="A0A1Y3ESC0"/>
<proteinExistence type="predicted"/>
<feature type="transmembrane region" description="Helical" evidence="1">
    <location>
        <begin position="6"/>
        <end position="31"/>
    </location>
</feature>
<organism evidence="2 3">
    <name type="scientific">Trichinella nativa</name>
    <dbReference type="NCBI Taxonomy" id="6335"/>
    <lineage>
        <taxon>Eukaryota</taxon>
        <taxon>Metazoa</taxon>
        <taxon>Ecdysozoa</taxon>
        <taxon>Nematoda</taxon>
        <taxon>Enoplea</taxon>
        <taxon>Dorylaimia</taxon>
        <taxon>Trichinellida</taxon>
        <taxon>Trichinellidae</taxon>
        <taxon>Trichinella</taxon>
    </lineage>
</organism>
<evidence type="ECO:0000256" key="1">
    <source>
        <dbReference type="SAM" id="Phobius"/>
    </source>
</evidence>
<dbReference type="EMBL" id="LVZM01003205">
    <property type="protein sequence ID" value="OUC48082.1"/>
    <property type="molecule type" value="Genomic_DNA"/>
</dbReference>
<evidence type="ECO:0000313" key="2">
    <source>
        <dbReference type="EMBL" id="OUC48082.1"/>
    </source>
</evidence>
<name>A0A1Y3ESC0_9BILA</name>